<dbReference type="InterPro" id="IPR017853">
    <property type="entry name" value="GH"/>
</dbReference>
<dbReference type="EMBL" id="VUOC01000003">
    <property type="protein sequence ID" value="KAA2242024.1"/>
    <property type="molecule type" value="Genomic_DNA"/>
</dbReference>
<keyword evidence="5" id="KW-1185">Reference proteome</keyword>
<feature type="domain" description="Putative collagen-binding" evidence="1">
    <location>
        <begin position="356"/>
        <end position="447"/>
    </location>
</feature>
<protein>
    <submittedName>
        <fullName evidence="4">DUF4038 domain-containing protein</fullName>
    </submittedName>
</protein>
<reference evidence="4 5" key="2">
    <citation type="submission" date="2019-09" db="EMBL/GenBank/DDBJ databases">
        <authorList>
            <person name="Jin C."/>
        </authorList>
    </citation>
    <scope>NUCLEOTIDE SEQUENCE [LARGE SCALE GENOMIC DNA]</scope>
    <source>
        <strain evidence="4 5">BN140078</strain>
    </source>
</reference>
<reference evidence="4 5" key="1">
    <citation type="submission" date="2019-09" db="EMBL/GenBank/DDBJ databases">
        <title>Chitinophaga ginsengihumi sp. nov., isolated from soil of ginseng rhizosphere.</title>
        <authorList>
            <person name="Lee J."/>
        </authorList>
    </citation>
    <scope>NUCLEOTIDE SEQUENCE [LARGE SCALE GENOMIC DNA]</scope>
    <source>
        <strain evidence="4 5">BN140078</strain>
    </source>
</reference>
<organism evidence="4 5">
    <name type="scientific">Chitinophaga agrisoli</name>
    <dbReference type="NCBI Taxonomy" id="2607653"/>
    <lineage>
        <taxon>Bacteria</taxon>
        <taxon>Pseudomonadati</taxon>
        <taxon>Bacteroidota</taxon>
        <taxon>Chitinophagia</taxon>
        <taxon>Chitinophagales</taxon>
        <taxon>Chitinophagaceae</taxon>
        <taxon>Chitinophaga</taxon>
    </lineage>
</organism>
<comment type="caution">
    <text evidence="4">The sequence shown here is derived from an EMBL/GenBank/DDBJ whole genome shotgun (WGS) entry which is preliminary data.</text>
</comment>
<dbReference type="Pfam" id="PF22847">
    <property type="entry name" value="BT_3657-like_N"/>
    <property type="match status" value="1"/>
</dbReference>
<dbReference type="PANTHER" id="PTHR37836">
    <property type="entry name" value="LMO1036 PROTEIN"/>
    <property type="match status" value="1"/>
</dbReference>
<dbReference type="CDD" id="cd08983">
    <property type="entry name" value="GH43_Bt3655-like"/>
    <property type="match status" value="1"/>
</dbReference>
<gene>
    <name evidence="4" type="ORF">F0L74_17860</name>
</gene>
<dbReference type="AlphaFoldDB" id="A0A5B2VTD0"/>
<accession>A0A5B2VTD0</accession>
<dbReference type="Gene3D" id="2.115.10.20">
    <property type="entry name" value="Glycosyl hydrolase domain, family 43"/>
    <property type="match status" value="1"/>
</dbReference>
<evidence type="ECO:0000313" key="5">
    <source>
        <dbReference type="Proteomes" id="UP000324611"/>
    </source>
</evidence>
<dbReference type="SUPFAM" id="SSF51445">
    <property type="entry name" value="(Trans)glycosidases"/>
    <property type="match status" value="1"/>
</dbReference>
<dbReference type="SUPFAM" id="SSF75005">
    <property type="entry name" value="Arabinanase/levansucrase/invertase"/>
    <property type="match status" value="1"/>
</dbReference>
<dbReference type="InterPro" id="IPR025277">
    <property type="entry name" value="Apiosidase-like_cat_dom"/>
</dbReference>
<dbReference type="Gene3D" id="3.20.20.80">
    <property type="entry name" value="Glycosidases"/>
    <property type="match status" value="1"/>
</dbReference>
<evidence type="ECO:0000259" key="3">
    <source>
        <dbReference type="Pfam" id="PF22847"/>
    </source>
</evidence>
<dbReference type="InterPro" id="IPR023296">
    <property type="entry name" value="Glyco_hydro_beta-prop_sf"/>
</dbReference>
<sequence length="738" mass="83413">MICTVQAQTERLRPLCVSDNGRYFTTADGAPFFWLGDTGWLLFNKLTREEADKYLEDRHQKGFNVIQVMVVHSNGEINAYGDAALVNKNVATPRVTPGNSPDDTAQYDYWDHVDYIVNKAAEKGIYMALVPVWGSNVKAGKVTVQQAKTYATWLAARFKDRPNIIWMNGGDIPGNQGLAVWNMIGTTLRQQDPGHLVTFHPRGRTQSSRWFHQASWLQFNMMQSGHRTYAQDTSAGDLHYGEDNWKYVTADYKLKPAKPTLDGEPSYEGIPHGLHDSLQPRWTDSDVRRYGYWSVFAGAAGYTYGHNAVMQMHKPEDQSGAYGVRELWFNAINDPGAGQMMHLKNLLLSRPYFDRVPDQTLIAGQQGNKYNRLMATRGKEYAFIYTYNGRNISLNMGRIAGDTVKASWYDPRNGQVTLIGKYANKGVANFDPPGTQQDGNDWVLILDTYQPGKEVYLFTSFREPATDGLHLLYSYDAYHWLDLGRSVLQPEVGEKRLMRDPSMVQGPDGTFHLVWTSGWKGDKGFGYASSKDLVHWSAQKAINVMEHEPTTVNVWAPELFYDKATQQYVIIWASTIPHRFPKGQEDEDNNHRMYYTTTKDFNTFSPAKLFLDPGFSVIDAVIVQQSAGKYVLVLKDNTRPERDIKVAFGANATGPFTDVSKAFTPNFTEGPTVVKTGNDWLIYFDAYREKLYGAVKTTDFKTFTNITDDVSVPAGHKHGTIFKVKEDVLDALQQPAHQ</sequence>
<evidence type="ECO:0000259" key="1">
    <source>
        <dbReference type="Pfam" id="PF12904"/>
    </source>
</evidence>
<feature type="domain" description="Arabinosidase BT-3657-like N-terminal" evidence="3">
    <location>
        <begin position="463"/>
        <end position="542"/>
    </location>
</feature>
<dbReference type="Pfam" id="PF13204">
    <property type="entry name" value="Apiosidase"/>
    <property type="match status" value="1"/>
</dbReference>
<evidence type="ECO:0000259" key="2">
    <source>
        <dbReference type="Pfam" id="PF13204"/>
    </source>
</evidence>
<dbReference type="InterPro" id="IPR055133">
    <property type="entry name" value="BT_3657-like_N"/>
</dbReference>
<dbReference type="InterPro" id="IPR024749">
    <property type="entry name" value="Collagen-bd_put"/>
</dbReference>
<dbReference type="PANTHER" id="PTHR37836:SF3">
    <property type="entry name" value="ENDOGLUCANASE"/>
    <property type="match status" value="1"/>
</dbReference>
<feature type="domain" description="Apiosidase-like catalytic" evidence="2">
    <location>
        <begin position="18"/>
        <end position="353"/>
    </location>
</feature>
<dbReference type="Pfam" id="PF12904">
    <property type="entry name" value="Collagen_bind_2"/>
    <property type="match status" value="1"/>
</dbReference>
<proteinExistence type="predicted"/>
<evidence type="ECO:0000313" key="4">
    <source>
        <dbReference type="EMBL" id="KAA2242024.1"/>
    </source>
</evidence>
<dbReference type="Proteomes" id="UP000324611">
    <property type="component" value="Unassembled WGS sequence"/>
</dbReference>
<name>A0A5B2VTD0_9BACT</name>